<dbReference type="AlphaFoldDB" id="A0A1M4VAM5"/>
<dbReference type="EMBL" id="FQUX01000001">
    <property type="protein sequence ID" value="SHE65953.1"/>
    <property type="molecule type" value="Genomic_DNA"/>
</dbReference>
<feature type="chain" id="PRO_5013019374" evidence="1">
    <location>
        <begin position="28"/>
        <end position="364"/>
    </location>
</feature>
<reference evidence="3" key="1">
    <citation type="submission" date="2016-11" db="EMBL/GenBank/DDBJ databases">
        <authorList>
            <person name="Varghese N."/>
            <person name="Submissions S."/>
        </authorList>
    </citation>
    <scope>NUCLEOTIDE SEQUENCE [LARGE SCALE GENOMIC DNA]</scope>
    <source>
        <strain evidence="3">DSM 17539</strain>
    </source>
</reference>
<name>A0A1M4VAM5_9FLAO</name>
<dbReference type="Proteomes" id="UP000184406">
    <property type="component" value="Unassembled WGS sequence"/>
</dbReference>
<dbReference type="PROSITE" id="PS51257">
    <property type="entry name" value="PROKAR_LIPOPROTEIN"/>
    <property type="match status" value="1"/>
</dbReference>
<gene>
    <name evidence="2" type="ORF">SAMN03080594_101905</name>
</gene>
<evidence type="ECO:0000256" key="1">
    <source>
        <dbReference type="SAM" id="SignalP"/>
    </source>
</evidence>
<evidence type="ECO:0000313" key="2">
    <source>
        <dbReference type="EMBL" id="SHE65953.1"/>
    </source>
</evidence>
<dbReference type="InterPro" id="IPR029475">
    <property type="entry name" value="DUF6807"/>
</dbReference>
<accession>A0A1M4VAM5</accession>
<evidence type="ECO:0000313" key="3">
    <source>
        <dbReference type="Proteomes" id="UP000184406"/>
    </source>
</evidence>
<feature type="signal peptide" evidence="1">
    <location>
        <begin position="1"/>
        <end position="27"/>
    </location>
</feature>
<dbReference type="Pfam" id="PF14100">
    <property type="entry name" value="DUF6807"/>
    <property type="match status" value="1"/>
</dbReference>
<dbReference type="RefSeq" id="WP_218587884.1">
    <property type="nucleotide sequence ID" value="NZ_FQUX01000001.1"/>
</dbReference>
<keyword evidence="3" id="KW-1185">Reference proteome</keyword>
<protein>
    <submittedName>
        <fullName evidence="2">Methane oxygenase PmoA</fullName>
    </submittedName>
</protein>
<proteinExistence type="predicted"/>
<organism evidence="2 3">
    <name type="scientific">Arenibacter palladensis</name>
    <dbReference type="NCBI Taxonomy" id="237373"/>
    <lineage>
        <taxon>Bacteria</taxon>
        <taxon>Pseudomonadati</taxon>
        <taxon>Bacteroidota</taxon>
        <taxon>Flavobacteriia</taxon>
        <taxon>Flavobacteriales</taxon>
        <taxon>Flavobacteriaceae</taxon>
        <taxon>Arenibacter</taxon>
    </lineage>
</organism>
<keyword evidence="1" id="KW-0732">Signal</keyword>
<sequence>MNTPKLLLKSGLSSVIALVFMVSCKQAKSDKTVEADIQPKTEKRIKLVRNDQEKKVDVFIDGNLFTSYIYPTNIKKPVLYPLITPKGTKITRKYPLEPSVGERVDHPHHVGVWFNYGDVNGLDFWNNSDSIKVEKRGSYGTIIHKEILGMEDGNEEGSLKVTMDWVSNEGKVLLKENTTFIFRGDHDEYSIDRITNLSAPNEKVIFKDNKEGVLGIRVTRELEHPSDKPDIFTDSNGIPTGVPVLNNEGVNGNYINSENIEGNDCWGKRSNWVNLRSNIGDEKISLAILDHTSNAGYPTYWHTRGYGLFAANPLGQEVFSDGKESLNLSLDQGEDVTFKHRIIVASKNLEKSELDAEFDKFSAQ</sequence>